<evidence type="ECO:0000313" key="1">
    <source>
        <dbReference type="EMBL" id="MBA8777465.1"/>
    </source>
</evidence>
<proteinExistence type="predicted"/>
<dbReference type="RefSeq" id="WP_182281255.1">
    <property type="nucleotide sequence ID" value="NZ_JABTCN010000052.1"/>
</dbReference>
<dbReference type="InterPro" id="IPR027417">
    <property type="entry name" value="P-loop_NTPase"/>
</dbReference>
<dbReference type="AlphaFoldDB" id="A0A9X0PGT4"/>
<reference evidence="1 2" key="1">
    <citation type="journal article" date="2020" name="Access Microbiol">
        <title>Isolation and genome sequencing of Staphylococcus schleiferi subspecies coagulans from Antarctic seals.</title>
        <authorList>
            <person name="Foster G."/>
            <person name="Robb A."/>
            <person name="Paterson G.K."/>
        </authorList>
    </citation>
    <scope>NUCLEOTIDE SEQUENCE [LARGE SCALE GENOMIC DNA]</scope>
    <source>
        <strain evidence="1 2">M615/02/4</strain>
    </source>
</reference>
<evidence type="ECO:0000313" key="2">
    <source>
        <dbReference type="Proteomes" id="UP000524893"/>
    </source>
</evidence>
<organism evidence="1 2">
    <name type="scientific">Staphylococcus coagulans</name>
    <dbReference type="NCBI Taxonomy" id="74706"/>
    <lineage>
        <taxon>Bacteria</taxon>
        <taxon>Bacillati</taxon>
        <taxon>Bacillota</taxon>
        <taxon>Bacilli</taxon>
        <taxon>Bacillales</taxon>
        <taxon>Staphylococcaceae</taxon>
        <taxon>Staphylococcus</taxon>
    </lineage>
</organism>
<dbReference type="Proteomes" id="UP000524893">
    <property type="component" value="Unassembled WGS sequence"/>
</dbReference>
<dbReference type="SUPFAM" id="SSF52540">
    <property type="entry name" value="P-loop containing nucleoside triphosphate hydrolases"/>
    <property type="match status" value="1"/>
</dbReference>
<dbReference type="Pfam" id="PF13479">
    <property type="entry name" value="AAA_24"/>
    <property type="match status" value="1"/>
</dbReference>
<dbReference type="NCBIfam" id="TIGR01618">
    <property type="entry name" value="phage_P_loop"/>
    <property type="match status" value="1"/>
</dbReference>
<accession>A0A9X0PGT4</accession>
<comment type="caution">
    <text evidence="1">The sequence shown here is derived from an EMBL/GenBank/DDBJ whole genome shotgun (WGS) entry which is preliminary data.</text>
</comment>
<dbReference type="EMBL" id="JABTCN010000052">
    <property type="protein sequence ID" value="MBA8777465.1"/>
    <property type="molecule type" value="Genomic_DNA"/>
</dbReference>
<name>A0A9X0PGT4_9STAP</name>
<protein>
    <submittedName>
        <fullName evidence="1">AAA family ATPase</fullName>
    </submittedName>
</protein>
<sequence>MAFTISSAKNITTDKSTYLIYGKPGSGKTHTLNFLPGKTLYVNVDKSERPLKGNKNIDILNFNSHEAWQEWGDLMKWFAENKQTLNNYDTIVIDNLSELFRSMLANLGRSGKNNRVPEMSHYQRVDFFTIDSLRFLQSLGKRLVFLAWETNYDFYTPAGQQITQSVPDIRKTIRDNVAGLCQVVARLIVNKESGKRGFILMPTNNVFAKNQLDDREHCLQSELFKVDGEVVDNGD</sequence>
<gene>
    <name evidence="1" type="ORF">HR081_11350</name>
</gene>
<dbReference type="InterPro" id="IPR006505">
    <property type="entry name" value="Phage_nucleotide-bp"/>
</dbReference>
<dbReference type="Gene3D" id="3.40.50.300">
    <property type="entry name" value="P-loop containing nucleotide triphosphate hydrolases"/>
    <property type="match status" value="1"/>
</dbReference>